<dbReference type="PROSITE" id="PS51007">
    <property type="entry name" value="CYTC"/>
    <property type="match status" value="1"/>
</dbReference>
<proteinExistence type="predicted"/>
<accession>A0A233RGU4</accession>
<evidence type="ECO:0000256" key="2">
    <source>
        <dbReference type="ARBA" id="ARBA00022723"/>
    </source>
</evidence>
<evidence type="ECO:0000256" key="1">
    <source>
        <dbReference type="ARBA" id="ARBA00022617"/>
    </source>
</evidence>
<keyword evidence="8" id="KW-1185">Reference proteome</keyword>
<dbReference type="RefSeq" id="WP_094199383.1">
    <property type="nucleotide sequence ID" value="NZ_NBIM01000001.1"/>
</dbReference>
<dbReference type="InterPro" id="IPR009056">
    <property type="entry name" value="Cyt_c-like_dom"/>
</dbReference>
<reference evidence="7 8" key="1">
    <citation type="submission" date="2017-08" db="EMBL/GenBank/DDBJ databases">
        <title>A Genome Sequence of Oceanimonas doudoroffii ATCC 27123T.</title>
        <authorList>
            <person name="Brennan M.A."/>
            <person name="Maclea K.S."/>
            <person name="Mcclelland W.D."/>
            <person name="Trachtenberg A.M."/>
        </authorList>
    </citation>
    <scope>NUCLEOTIDE SEQUENCE [LARGE SCALE GENOMIC DNA]</scope>
    <source>
        <strain evidence="7 8">ATCC 27123</strain>
    </source>
</reference>
<evidence type="ECO:0000256" key="4">
    <source>
        <dbReference type="PROSITE-ProRule" id="PRU00433"/>
    </source>
</evidence>
<keyword evidence="5" id="KW-0732">Signal</keyword>
<sequence length="110" mass="11519">MSVIRSKARSLAIAALVLPSALVAFSASASGDGQWKGGEHVYQKVCGHCHDTNGDIGPVLAGRGLPPAYITAIVRQGFRAMPAFPASFIDDASLQQVGEYIQQLPAPAKE</sequence>
<evidence type="ECO:0000256" key="5">
    <source>
        <dbReference type="SAM" id="SignalP"/>
    </source>
</evidence>
<evidence type="ECO:0000259" key="6">
    <source>
        <dbReference type="PROSITE" id="PS51007"/>
    </source>
</evidence>
<evidence type="ECO:0000313" key="8">
    <source>
        <dbReference type="Proteomes" id="UP000242757"/>
    </source>
</evidence>
<dbReference type="GO" id="GO:0020037">
    <property type="term" value="F:heme binding"/>
    <property type="evidence" value="ECO:0007669"/>
    <property type="project" value="InterPro"/>
</dbReference>
<dbReference type="OrthoDB" id="9757546at2"/>
<dbReference type="AlphaFoldDB" id="A0A233RGU4"/>
<keyword evidence="1 4" id="KW-0349">Heme</keyword>
<feature type="signal peptide" evidence="5">
    <location>
        <begin position="1"/>
        <end position="29"/>
    </location>
</feature>
<dbReference type="InterPro" id="IPR036909">
    <property type="entry name" value="Cyt_c-like_dom_sf"/>
</dbReference>
<name>A0A233RGU4_9GAMM</name>
<comment type="caution">
    <text evidence="7">The sequence shown here is derived from an EMBL/GenBank/DDBJ whole genome shotgun (WGS) entry which is preliminary data.</text>
</comment>
<keyword evidence="2 4" id="KW-0479">Metal-binding</keyword>
<gene>
    <name evidence="7" type="ORF">B6S08_03530</name>
</gene>
<dbReference type="Proteomes" id="UP000242757">
    <property type="component" value="Unassembled WGS sequence"/>
</dbReference>
<dbReference type="GO" id="GO:0009055">
    <property type="term" value="F:electron transfer activity"/>
    <property type="evidence" value="ECO:0007669"/>
    <property type="project" value="InterPro"/>
</dbReference>
<dbReference type="Gene3D" id="1.10.760.10">
    <property type="entry name" value="Cytochrome c-like domain"/>
    <property type="match status" value="1"/>
</dbReference>
<evidence type="ECO:0000256" key="3">
    <source>
        <dbReference type="ARBA" id="ARBA00023004"/>
    </source>
</evidence>
<dbReference type="EMBL" id="NBIM01000001">
    <property type="protein sequence ID" value="OXY82604.1"/>
    <property type="molecule type" value="Genomic_DNA"/>
</dbReference>
<evidence type="ECO:0000313" key="7">
    <source>
        <dbReference type="EMBL" id="OXY82604.1"/>
    </source>
</evidence>
<dbReference type="SUPFAM" id="SSF46626">
    <property type="entry name" value="Cytochrome c"/>
    <property type="match status" value="1"/>
</dbReference>
<feature type="chain" id="PRO_5012082249" evidence="5">
    <location>
        <begin position="30"/>
        <end position="110"/>
    </location>
</feature>
<keyword evidence="3 4" id="KW-0408">Iron</keyword>
<dbReference type="GO" id="GO:0046872">
    <property type="term" value="F:metal ion binding"/>
    <property type="evidence" value="ECO:0007669"/>
    <property type="project" value="UniProtKB-KW"/>
</dbReference>
<feature type="domain" description="Cytochrome c" evidence="6">
    <location>
        <begin position="33"/>
        <end position="105"/>
    </location>
</feature>
<dbReference type="Pfam" id="PF13442">
    <property type="entry name" value="Cytochrome_CBB3"/>
    <property type="match status" value="1"/>
</dbReference>
<organism evidence="7 8">
    <name type="scientific">Oceanimonas doudoroffii</name>
    <dbReference type="NCBI Taxonomy" id="84158"/>
    <lineage>
        <taxon>Bacteria</taxon>
        <taxon>Pseudomonadati</taxon>
        <taxon>Pseudomonadota</taxon>
        <taxon>Gammaproteobacteria</taxon>
        <taxon>Aeromonadales</taxon>
        <taxon>Aeromonadaceae</taxon>
        <taxon>Oceanimonas</taxon>
    </lineage>
</organism>
<protein>
    <submittedName>
        <fullName evidence="7">4-cresol dehydrogenase</fullName>
    </submittedName>
</protein>